<proteinExistence type="predicted"/>
<feature type="region of interest" description="Disordered" evidence="1">
    <location>
        <begin position="292"/>
        <end position="326"/>
    </location>
</feature>
<evidence type="ECO:0008006" key="4">
    <source>
        <dbReference type="Google" id="ProtNLM"/>
    </source>
</evidence>
<accession>A0A9W6SJB4</accession>
<reference evidence="2" key="1">
    <citation type="submission" date="2023-03" db="EMBL/GenBank/DDBJ databases">
        <title>Actinorhabdospora filicis NBRC 111898.</title>
        <authorList>
            <person name="Ichikawa N."/>
            <person name="Sato H."/>
            <person name="Tonouchi N."/>
        </authorList>
    </citation>
    <scope>NUCLEOTIDE SEQUENCE</scope>
    <source>
        <strain evidence="2">NBRC 111898</strain>
    </source>
</reference>
<comment type="caution">
    <text evidence="2">The sequence shown here is derived from an EMBL/GenBank/DDBJ whole genome shotgun (WGS) entry which is preliminary data.</text>
</comment>
<dbReference type="SUPFAM" id="SSF56112">
    <property type="entry name" value="Protein kinase-like (PK-like)"/>
    <property type="match status" value="1"/>
</dbReference>
<evidence type="ECO:0000313" key="2">
    <source>
        <dbReference type="EMBL" id="GLZ78104.1"/>
    </source>
</evidence>
<organism evidence="2 3">
    <name type="scientific">Actinorhabdospora filicis</name>
    <dbReference type="NCBI Taxonomy" id="1785913"/>
    <lineage>
        <taxon>Bacteria</taxon>
        <taxon>Bacillati</taxon>
        <taxon>Actinomycetota</taxon>
        <taxon>Actinomycetes</taxon>
        <taxon>Micromonosporales</taxon>
        <taxon>Micromonosporaceae</taxon>
        <taxon>Actinorhabdospora</taxon>
    </lineage>
</organism>
<dbReference type="Gene3D" id="1.10.510.10">
    <property type="entry name" value="Transferase(Phosphotransferase) domain 1"/>
    <property type="match status" value="1"/>
</dbReference>
<evidence type="ECO:0000313" key="3">
    <source>
        <dbReference type="Proteomes" id="UP001165079"/>
    </source>
</evidence>
<dbReference type="AlphaFoldDB" id="A0A9W6SJB4"/>
<sequence length="483" mass="51922">MKKTIDHDSLNLGERVGQGGQGTVYRVPDLRINTKWTVVYKEYHDGAGGPDVLSTVDVGALTAMVELIEQLPLETGKWLWTRTSWPAHIVHRRGRPSGFLMRTVPGRFHFRLKSRSDPRGTRRLANAEFLLNEDSYTTSIGLRAGDRDRLLLLADLARTLSRLHSLNIAVGDLSPKNLLFCLAPRHECFLIDCDAMSLRGRTVLPQAETPDWQVPAGEEKGTRRSDAYKFALLAIRLLARDQTTTDPARLAGIDAKLGSLARAGLAAHPGTRPALESWIRPLELAALAAPVSPPTRAAPPPAKTATVSSTAPSVPTSTTSPSPSPSINWDQVWGWVAAIVAVIAVVYWINKSNDHAPSTPKAPPVAERPAAAPPKDDPYVPPADDNAGCAEATASINRYFDAAEDDLDNGDLAATATDFRNLASALTRNSVLATDSSVYSAILALSSDSTYIASIVEWGDSGSVSAAFGYFESDLAALRDACS</sequence>
<feature type="region of interest" description="Disordered" evidence="1">
    <location>
        <begin position="355"/>
        <end position="379"/>
    </location>
</feature>
<name>A0A9W6SJB4_9ACTN</name>
<dbReference type="RefSeq" id="WP_285663277.1">
    <property type="nucleotide sequence ID" value="NZ_BSTX01000002.1"/>
</dbReference>
<dbReference type="InterPro" id="IPR011009">
    <property type="entry name" value="Kinase-like_dom_sf"/>
</dbReference>
<feature type="compositionally biased region" description="Pro residues" evidence="1">
    <location>
        <begin position="292"/>
        <end position="302"/>
    </location>
</feature>
<gene>
    <name evidence="2" type="ORF">Afil01_29110</name>
</gene>
<dbReference type="Proteomes" id="UP001165079">
    <property type="component" value="Unassembled WGS sequence"/>
</dbReference>
<protein>
    <recommendedName>
        <fullName evidence="4">Protein kinase domain-containing protein</fullName>
    </recommendedName>
</protein>
<evidence type="ECO:0000256" key="1">
    <source>
        <dbReference type="SAM" id="MobiDB-lite"/>
    </source>
</evidence>
<keyword evidence="3" id="KW-1185">Reference proteome</keyword>
<dbReference type="EMBL" id="BSTX01000002">
    <property type="protein sequence ID" value="GLZ78104.1"/>
    <property type="molecule type" value="Genomic_DNA"/>
</dbReference>
<feature type="compositionally biased region" description="Low complexity" evidence="1">
    <location>
        <begin position="303"/>
        <end position="321"/>
    </location>
</feature>